<reference evidence="1 3" key="1">
    <citation type="journal article" date="2018" name="Front. Microbiol.">
        <title>Genome Sequencing of Streptomyces atratus SCSIOZH16 and Activation Production of Nocardamine via Metabolic Engineering.</title>
        <authorList>
            <person name="Li Y."/>
            <person name="Zhang C."/>
            <person name="Liu C."/>
            <person name="Ju J."/>
            <person name="Ma J."/>
        </authorList>
    </citation>
    <scope>NUCLEOTIDE SEQUENCE [LARGE SCALE GENOMIC DNA]</scope>
    <source>
        <strain evidence="1 3">SCSIO_ZH16</strain>
    </source>
</reference>
<dbReference type="RefSeq" id="WP_114242414.1">
    <property type="nucleotide sequence ID" value="NZ_CP027306.1"/>
</dbReference>
<protein>
    <submittedName>
        <fullName evidence="1">Uncharacterized protein</fullName>
    </submittedName>
</protein>
<dbReference type="AlphaFoldDB" id="A0A2Z5J755"/>
<gene>
    <name evidence="1" type="ORF">C5746_00650</name>
    <name evidence="2" type="ORF">C5746_42590</name>
</gene>
<organism evidence="1 3">
    <name type="scientific">Streptomyces atratus</name>
    <dbReference type="NCBI Taxonomy" id="1893"/>
    <lineage>
        <taxon>Bacteria</taxon>
        <taxon>Bacillati</taxon>
        <taxon>Actinomycetota</taxon>
        <taxon>Actinomycetes</taxon>
        <taxon>Kitasatosporales</taxon>
        <taxon>Streptomycetaceae</taxon>
        <taxon>Streptomyces</taxon>
    </lineage>
</organism>
<sequence length="94" mass="10349">MSPELFRSLEYPNLSTLAEKAGKTGYIKHATAVRKAGGEGAEYPEPVQDVSGPGTALMELDLLCTKSMSENRRARSSDDHLNRIWLGERHHVPA</sequence>
<dbReference type="Proteomes" id="UP000252698">
    <property type="component" value="Chromosome"/>
</dbReference>
<evidence type="ECO:0000313" key="3">
    <source>
        <dbReference type="Proteomes" id="UP000252698"/>
    </source>
</evidence>
<dbReference type="GeneID" id="95524874"/>
<accession>A0A2Z5J755</accession>
<dbReference type="KEGG" id="sata:C5746_00650"/>
<evidence type="ECO:0000313" key="1">
    <source>
        <dbReference type="EMBL" id="AXE75745.1"/>
    </source>
</evidence>
<dbReference type="EMBL" id="CP027306">
    <property type="protein sequence ID" value="AXE75745.1"/>
    <property type="molecule type" value="Genomic_DNA"/>
</dbReference>
<name>A0A2Z5J755_STRAR</name>
<evidence type="ECO:0000313" key="2">
    <source>
        <dbReference type="EMBL" id="AXE82422.1"/>
    </source>
</evidence>
<proteinExistence type="predicted"/>
<dbReference type="EMBL" id="CP027306">
    <property type="protein sequence ID" value="AXE82422.1"/>
    <property type="molecule type" value="Genomic_DNA"/>
</dbReference>
<dbReference type="KEGG" id="sata:C5746_42590"/>